<dbReference type="Proteomes" id="UP000249363">
    <property type="component" value="Unassembled WGS sequence"/>
</dbReference>
<dbReference type="SUPFAM" id="SSF63829">
    <property type="entry name" value="Calcium-dependent phosphotriesterase"/>
    <property type="match status" value="1"/>
</dbReference>
<dbReference type="RefSeq" id="XP_040733425.1">
    <property type="nucleotide sequence ID" value="XM_040877340.1"/>
</dbReference>
<reference evidence="1 2" key="1">
    <citation type="journal article" date="2017" name="Biotechnol. Biofuels">
        <title>Differential beta-glucosidase expression as a function of carbon source availability in Talaromyces amestolkiae: a genomic and proteomic approach.</title>
        <authorList>
            <person name="de Eugenio L.I."/>
            <person name="Mendez-Liter J.A."/>
            <person name="Nieto-Dominguez M."/>
            <person name="Alonso L."/>
            <person name="Gil-Munoz J."/>
            <person name="Barriuso J."/>
            <person name="Prieto A."/>
            <person name="Martinez M.J."/>
        </authorList>
    </citation>
    <scope>NUCLEOTIDE SEQUENCE [LARGE SCALE GENOMIC DNA]</scope>
    <source>
        <strain evidence="1 2">CIB</strain>
    </source>
</reference>
<dbReference type="InterPro" id="IPR011042">
    <property type="entry name" value="6-blade_b-propeller_TolB-like"/>
</dbReference>
<evidence type="ECO:0008006" key="3">
    <source>
        <dbReference type="Google" id="ProtNLM"/>
    </source>
</evidence>
<protein>
    <recommendedName>
        <fullName evidence="3">SMP-30/Gluconolactonase/LRE-like region domain-containing protein</fullName>
    </recommendedName>
</protein>
<dbReference type="STRING" id="1196081.A0A364KZD9"/>
<organism evidence="1 2">
    <name type="scientific">Talaromyces amestolkiae</name>
    <dbReference type="NCBI Taxonomy" id="1196081"/>
    <lineage>
        <taxon>Eukaryota</taxon>
        <taxon>Fungi</taxon>
        <taxon>Dikarya</taxon>
        <taxon>Ascomycota</taxon>
        <taxon>Pezizomycotina</taxon>
        <taxon>Eurotiomycetes</taxon>
        <taxon>Eurotiomycetidae</taxon>
        <taxon>Eurotiales</taxon>
        <taxon>Trichocomaceae</taxon>
        <taxon>Talaromyces</taxon>
        <taxon>Talaromyces sect. Talaromyces</taxon>
    </lineage>
</organism>
<keyword evidence="2" id="KW-1185">Reference proteome</keyword>
<dbReference type="Gene3D" id="2.120.10.30">
    <property type="entry name" value="TolB, C-terminal domain"/>
    <property type="match status" value="1"/>
</dbReference>
<dbReference type="PANTHER" id="PTHR47064">
    <property type="entry name" value="PUTATIVE (AFU_ORTHOLOGUE AFUA_1G08990)-RELATED"/>
    <property type="match status" value="1"/>
</dbReference>
<proteinExistence type="predicted"/>
<evidence type="ECO:0000313" key="1">
    <source>
        <dbReference type="EMBL" id="RAO68909.1"/>
    </source>
</evidence>
<evidence type="ECO:0000313" key="2">
    <source>
        <dbReference type="Proteomes" id="UP000249363"/>
    </source>
</evidence>
<gene>
    <name evidence="1" type="ORF">BHQ10_004921</name>
</gene>
<sequence>MLYSLPATFAGLPSESFLRTKGLFNDDEPTETIEIFKPFISYDDEFTSLLADDASLELVYTDPDNKPIADEMGIWVWDHNQVWMASSSVENVSYVSILDMDTRSVKPLLVSSNGVPILNPNGGGYFNGKVYIAGTGNATIPPTIYEVDPVTYETRELLNSYFGLRFNGPNDLTWAKRGDKAWLFFTDDPLSYYYNNGDYPTIPDATWRWDPIEKTLLPVIDRTDILVPNGIRVNKNSTKLYITDTPSFTNPGSGFVTISSTEFYYGSDSAAIYVFDLSENGFPHNKRLLGIAQRGIPDGLHVDDDERVWTGESDGIVVRSSAGKILGMINALSIQGEAVVDSDQAPLQNFALAGDRVIILAYSKIYQVRLSRAIVENMT</sequence>
<dbReference type="InterPro" id="IPR052988">
    <property type="entry name" value="Oryzine_lactonohydrolase"/>
</dbReference>
<dbReference type="AlphaFoldDB" id="A0A364KZD9"/>
<accession>A0A364KZD9</accession>
<dbReference type="OrthoDB" id="423498at2759"/>
<name>A0A364KZD9_TALAM</name>
<dbReference type="PANTHER" id="PTHR47064:SF2">
    <property type="entry name" value="SMP-30_GLUCONOLACTONASE_LRE-LIKE REGION DOMAIN-CONTAINING PROTEIN-RELATED"/>
    <property type="match status" value="1"/>
</dbReference>
<dbReference type="EMBL" id="MIKG01000008">
    <property type="protein sequence ID" value="RAO68909.1"/>
    <property type="molecule type" value="Genomic_DNA"/>
</dbReference>
<dbReference type="GeneID" id="63794137"/>
<comment type="caution">
    <text evidence="1">The sequence shown here is derived from an EMBL/GenBank/DDBJ whole genome shotgun (WGS) entry which is preliminary data.</text>
</comment>